<reference evidence="1 2" key="1">
    <citation type="submission" date="2024-02" db="EMBL/GenBank/DDBJ databases">
        <authorList>
            <person name="Vignale AGUSTIN F."/>
            <person name="Sosa J E."/>
            <person name="Modenutti C."/>
        </authorList>
    </citation>
    <scope>NUCLEOTIDE SEQUENCE [LARGE SCALE GENOMIC DNA]</scope>
</reference>
<comment type="caution">
    <text evidence="1">The sequence shown here is derived from an EMBL/GenBank/DDBJ whole genome shotgun (WGS) entry which is preliminary data.</text>
</comment>
<dbReference type="EMBL" id="CAUOFW020003713">
    <property type="protein sequence ID" value="CAK9161620.1"/>
    <property type="molecule type" value="Genomic_DNA"/>
</dbReference>
<proteinExistence type="predicted"/>
<name>A0ABC8SXH2_9AQUA</name>
<dbReference type="AlphaFoldDB" id="A0ABC8SXH2"/>
<sequence length="115" mass="13367">MFWGNLSNSNGWITSSRGIYFGLNQKEPREVYAFYGVFGTHNQNSLPFCNGLNDFRPRSDIDWNLDDNFGECLTKTTGSVGNRVQIMEREIGARYIPTWNLLKILNLWQLPELRM</sequence>
<protein>
    <submittedName>
        <fullName evidence="1">Uncharacterized protein</fullName>
    </submittedName>
</protein>
<accession>A0ABC8SXH2</accession>
<dbReference type="Proteomes" id="UP001642360">
    <property type="component" value="Unassembled WGS sequence"/>
</dbReference>
<gene>
    <name evidence="1" type="ORF">ILEXP_LOCUS30431</name>
</gene>
<keyword evidence="2" id="KW-1185">Reference proteome</keyword>
<organism evidence="1 2">
    <name type="scientific">Ilex paraguariensis</name>
    <name type="common">yerba mate</name>
    <dbReference type="NCBI Taxonomy" id="185542"/>
    <lineage>
        <taxon>Eukaryota</taxon>
        <taxon>Viridiplantae</taxon>
        <taxon>Streptophyta</taxon>
        <taxon>Embryophyta</taxon>
        <taxon>Tracheophyta</taxon>
        <taxon>Spermatophyta</taxon>
        <taxon>Magnoliopsida</taxon>
        <taxon>eudicotyledons</taxon>
        <taxon>Gunneridae</taxon>
        <taxon>Pentapetalae</taxon>
        <taxon>asterids</taxon>
        <taxon>campanulids</taxon>
        <taxon>Aquifoliales</taxon>
        <taxon>Aquifoliaceae</taxon>
        <taxon>Ilex</taxon>
    </lineage>
</organism>
<evidence type="ECO:0000313" key="2">
    <source>
        <dbReference type="Proteomes" id="UP001642360"/>
    </source>
</evidence>
<evidence type="ECO:0000313" key="1">
    <source>
        <dbReference type="EMBL" id="CAK9161620.1"/>
    </source>
</evidence>